<comment type="caution">
    <text evidence="7">The sequence shown here is derived from an EMBL/GenBank/DDBJ whole genome shotgun (WGS) entry which is preliminary data.</text>
</comment>
<name>A0ABU5IBD6_9BURK</name>
<dbReference type="Proteomes" id="UP001293718">
    <property type="component" value="Unassembled WGS sequence"/>
</dbReference>
<evidence type="ECO:0000256" key="1">
    <source>
        <dbReference type="ARBA" id="ARBA00010688"/>
    </source>
</evidence>
<dbReference type="CDD" id="cd01167">
    <property type="entry name" value="bac_FRK"/>
    <property type="match status" value="1"/>
</dbReference>
<protein>
    <submittedName>
        <fullName evidence="7">Carbohydrate kinase</fullName>
        <ecNumber evidence="7">2.7.1.-</ecNumber>
    </submittedName>
</protein>
<dbReference type="RefSeq" id="WP_322464598.1">
    <property type="nucleotide sequence ID" value="NZ_JAXOJX010000004.1"/>
</dbReference>
<dbReference type="InterPro" id="IPR011611">
    <property type="entry name" value="PfkB_dom"/>
</dbReference>
<dbReference type="EC" id="2.7.1.-" evidence="7"/>
<reference evidence="7 8" key="1">
    <citation type="submission" date="2023-11" db="EMBL/GenBank/DDBJ databases">
        <title>Draft genome of Azohydromonas lata strain H1 (DSM1123), a polyhydroxyalkanoate producer.</title>
        <authorList>
            <person name="Traversa D."/>
            <person name="D'Addabbo P."/>
            <person name="Pazzani C."/>
            <person name="Manzari C."/>
            <person name="Chiara M."/>
            <person name="Scrascia M."/>
        </authorList>
    </citation>
    <scope>NUCLEOTIDE SEQUENCE [LARGE SCALE GENOMIC DNA]</scope>
    <source>
        <strain evidence="7 8">H1</strain>
    </source>
</reference>
<dbReference type="PROSITE" id="PS00584">
    <property type="entry name" value="PFKB_KINASES_2"/>
    <property type="match status" value="1"/>
</dbReference>
<evidence type="ECO:0000313" key="8">
    <source>
        <dbReference type="Proteomes" id="UP001293718"/>
    </source>
</evidence>
<comment type="similarity">
    <text evidence="1">Belongs to the carbohydrate kinase PfkB family.</text>
</comment>
<sequence length="308" mass="32251">MFMVCGEALMDVFGAGDSADGVALDARVGGSPFNVARGLSRLGCETGFLSAVSTDFLGERLMRALREEGVDTGCVARLPAPTTLSLVGVDEHGVPAYAFHGEGCADRSLLPQHLRELPAAVRALHFGSYAMVVEPTAGTLRALAAAEKGRRLIAYDPNVRLNVEPALERWHATVQAMVASADLVKVSEEDLALLYSGRTAEAVARDWLSAGCTLVVVTRGADGALAWRRGERLQVTAPATAVVDTVGAGDTFQAALLCALGEAQALDAAALLALPAVRLEQALRFAARAAALTCSRRGADMPRAAELR</sequence>
<accession>A0ABU5IBD6</accession>
<evidence type="ECO:0000256" key="4">
    <source>
        <dbReference type="ARBA" id="ARBA00022777"/>
    </source>
</evidence>
<proteinExistence type="inferred from homology"/>
<keyword evidence="5" id="KW-0067">ATP-binding</keyword>
<keyword evidence="2 7" id="KW-0808">Transferase</keyword>
<evidence type="ECO:0000256" key="2">
    <source>
        <dbReference type="ARBA" id="ARBA00022679"/>
    </source>
</evidence>
<dbReference type="Gene3D" id="3.40.1190.20">
    <property type="match status" value="1"/>
</dbReference>
<dbReference type="PANTHER" id="PTHR43085:SF1">
    <property type="entry name" value="PSEUDOURIDINE KINASE-RELATED"/>
    <property type="match status" value="1"/>
</dbReference>
<dbReference type="InterPro" id="IPR002173">
    <property type="entry name" value="Carboh/pur_kinase_PfkB_CS"/>
</dbReference>
<keyword evidence="3" id="KW-0547">Nucleotide-binding</keyword>
<dbReference type="SUPFAM" id="SSF53613">
    <property type="entry name" value="Ribokinase-like"/>
    <property type="match status" value="1"/>
</dbReference>
<dbReference type="EMBL" id="JAXOJX010000004">
    <property type="protein sequence ID" value="MDZ5455916.1"/>
    <property type="molecule type" value="Genomic_DNA"/>
</dbReference>
<organism evidence="7 8">
    <name type="scientific">Azohydromonas lata</name>
    <dbReference type="NCBI Taxonomy" id="45677"/>
    <lineage>
        <taxon>Bacteria</taxon>
        <taxon>Pseudomonadati</taxon>
        <taxon>Pseudomonadota</taxon>
        <taxon>Betaproteobacteria</taxon>
        <taxon>Burkholderiales</taxon>
        <taxon>Sphaerotilaceae</taxon>
        <taxon>Azohydromonas</taxon>
    </lineage>
</organism>
<dbReference type="GO" id="GO:0016301">
    <property type="term" value="F:kinase activity"/>
    <property type="evidence" value="ECO:0007669"/>
    <property type="project" value="UniProtKB-KW"/>
</dbReference>
<dbReference type="Pfam" id="PF00294">
    <property type="entry name" value="PfkB"/>
    <property type="match status" value="1"/>
</dbReference>
<feature type="domain" description="Carbohydrate kinase PfkB" evidence="6">
    <location>
        <begin position="3"/>
        <end position="300"/>
    </location>
</feature>
<evidence type="ECO:0000256" key="3">
    <source>
        <dbReference type="ARBA" id="ARBA00022741"/>
    </source>
</evidence>
<evidence type="ECO:0000256" key="5">
    <source>
        <dbReference type="ARBA" id="ARBA00022840"/>
    </source>
</evidence>
<keyword evidence="4 7" id="KW-0418">Kinase</keyword>
<keyword evidence="8" id="KW-1185">Reference proteome</keyword>
<evidence type="ECO:0000259" key="6">
    <source>
        <dbReference type="Pfam" id="PF00294"/>
    </source>
</evidence>
<dbReference type="InterPro" id="IPR029056">
    <property type="entry name" value="Ribokinase-like"/>
</dbReference>
<evidence type="ECO:0000313" key="7">
    <source>
        <dbReference type="EMBL" id="MDZ5455916.1"/>
    </source>
</evidence>
<dbReference type="PANTHER" id="PTHR43085">
    <property type="entry name" value="HEXOKINASE FAMILY MEMBER"/>
    <property type="match status" value="1"/>
</dbReference>
<dbReference type="InterPro" id="IPR050306">
    <property type="entry name" value="PfkB_Carbo_kinase"/>
</dbReference>
<gene>
    <name evidence="7" type="ORF">SM757_04970</name>
</gene>